<evidence type="ECO:0000313" key="10">
    <source>
        <dbReference type="EMBL" id="SVB05109.1"/>
    </source>
</evidence>
<keyword evidence="4" id="KW-0812">Transmembrane</keyword>
<feature type="non-terminal residue" evidence="10">
    <location>
        <position position="190"/>
    </location>
</feature>
<evidence type="ECO:0000256" key="9">
    <source>
        <dbReference type="ARBA" id="ARBA00023180"/>
    </source>
</evidence>
<dbReference type="PANTHER" id="PTHR12129">
    <property type="entry name" value="HEPARAN SULFATE 2-O-SULFOTRANSFERASE"/>
    <property type="match status" value="1"/>
</dbReference>
<keyword evidence="6" id="KW-1133">Transmembrane helix</keyword>
<dbReference type="Pfam" id="PF03567">
    <property type="entry name" value="Sulfotransfer_2"/>
    <property type="match status" value="1"/>
</dbReference>
<accession>A0A382AUJ7</accession>
<comment type="similarity">
    <text evidence="2">Belongs to the sulfotransferase 3 family.</text>
</comment>
<evidence type="ECO:0000256" key="3">
    <source>
        <dbReference type="ARBA" id="ARBA00022679"/>
    </source>
</evidence>
<dbReference type="InterPro" id="IPR005331">
    <property type="entry name" value="Sulfotransferase"/>
</dbReference>
<evidence type="ECO:0008006" key="11">
    <source>
        <dbReference type="Google" id="ProtNLM"/>
    </source>
</evidence>
<keyword evidence="5" id="KW-0735">Signal-anchor</keyword>
<name>A0A382AUJ7_9ZZZZ</name>
<evidence type="ECO:0000256" key="2">
    <source>
        <dbReference type="ARBA" id="ARBA00010569"/>
    </source>
</evidence>
<dbReference type="AlphaFoldDB" id="A0A382AUJ7"/>
<organism evidence="10">
    <name type="scientific">marine metagenome</name>
    <dbReference type="NCBI Taxonomy" id="408172"/>
    <lineage>
        <taxon>unclassified sequences</taxon>
        <taxon>metagenomes</taxon>
        <taxon>ecological metagenomes</taxon>
    </lineage>
</organism>
<evidence type="ECO:0000256" key="5">
    <source>
        <dbReference type="ARBA" id="ARBA00022968"/>
    </source>
</evidence>
<keyword evidence="3" id="KW-0808">Transferase</keyword>
<evidence type="ECO:0000256" key="1">
    <source>
        <dbReference type="ARBA" id="ARBA00004323"/>
    </source>
</evidence>
<keyword evidence="8" id="KW-0472">Membrane</keyword>
<evidence type="ECO:0000256" key="4">
    <source>
        <dbReference type="ARBA" id="ARBA00022692"/>
    </source>
</evidence>
<dbReference type="InterPro" id="IPR007734">
    <property type="entry name" value="Heparan_SO4_2-O-STrfase"/>
</dbReference>
<comment type="subcellular location">
    <subcellularLocation>
        <location evidence="1">Golgi apparatus membrane</location>
        <topology evidence="1">Single-pass type II membrane protein</topology>
    </subcellularLocation>
</comment>
<dbReference type="EMBL" id="UINC01026873">
    <property type="protein sequence ID" value="SVB05109.1"/>
    <property type="molecule type" value="Genomic_DNA"/>
</dbReference>
<evidence type="ECO:0000256" key="6">
    <source>
        <dbReference type="ARBA" id="ARBA00022989"/>
    </source>
</evidence>
<dbReference type="PANTHER" id="PTHR12129:SF15">
    <property type="entry name" value="URONYL 2-SULFOTRANSFERASE"/>
    <property type="match status" value="1"/>
</dbReference>
<dbReference type="GO" id="GO:0000139">
    <property type="term" value="C:Golgi membrane"/>
    <property type="evidence" value="ECO:0007669"/>
    <property type="project" value="UniProtKB-SubCell"/>
</dbReference>
<protein>
    <recommendedName>
        <fullName evidence="11">Sulfotransferase domain-containing protein</fullName>
    </recommendedName>
</protein>
<dbReference type="SUPFAM" id="SSF52540">
    <property type="entry name" value="P-loop containing nucleoside triphosphate hydrolases"/>
    <property type="match status" value="1"/>
</dbReference>
<sequence length="190" mass="22116">MNYLLIYLHIPKTGGTTLRDIIYRQYPSKNILTIPTLNESKSIINNLSRNREKQLDIIQGHLQHGIHESLEKNIKYFTIIREPIKRVLSTYYYIISQPNNPQNLSNNKNTMSIYEYINSGINPFLINGQTQLIAGKKCSINDPLIKSNELLTMAKDNINKNFIFTGTTEQFDESILLLKRMLNWKSPYYS</sequence>
<evidence type="ECO:0000256" key="7">
    <source>
        <dbReference type="ARBA" id="ARBA00023034"/>
    </source>
</evidence>
<reference evidence="10" key="1">
    <citation type="submission" date="2018-05" db="EMBL/GenBank/DDBJ databases">
        <authorList>
            <person name="Lanie J.A."/>
            <person name="Ng W.-L."/>
            <person name="Kazmierczak K.M."/>
            <person name="Andrzejewski T.M."/>
            <person name="Davidsen T.M."/>
            <person name="Wayne K.J."/>
            <person name="Tettelin H."/>
            <person name="Glass J.I."/>
            <person name="Rusch D."/>
            <person name="Podicherti R."/>
            <person name="Tsui H.-C.T."/>
            <person name="Winkler M.E."/>
        </authorList>
    </citation>
    <scope>NUCLEOTIDE SEQUENCE</scope>
</reference>
<gene>
    <name evidence="10" type="ORF">METZ01_LOCUS157963</name>
</gene>
<keyword evidence="9" id="KW-0325">Glycoprotein</keyword>
<dbReference type="Gene3D" id="3.40.50.300">
    <property type="entry name" value="P-loop containing nucleotide triphosphate hydrolases"/>
    <property type="match status" value="1"/>
</dbReference>
<proteinExistence type="inferred from homology"/>
<evidence type="ECO:0000256" key="8">
    <source>
        <dbReference type="ARBA" id="ARBA00023136"/>
    </source>
</evidence>
<dbReference type="GO" id="GO:0008146">
    <property type="term" value="F:sulfotransferase activity"/>
    <property type="evidence" value="ECO:0007669"/>
    <property type="project" value="InterPro"/>
</dbReference>
<keyword evidence="7" id="KW-0333">Golgi apparatus</keyword>
<dbReference type="InterPro" id="IPR027417">
    <property type="entry name" value="P-loop_NTPase"/>
</dbReference>